<dbReference type="EMBL" id="KE721125">
    <property type="protein sequence ID" value="ERF72018.1"/>
    <property type="molecule type" value="Genomic_DNA"/>
</dbReference>
<dbReference type="eggNOG" id="ENOG502S7KB">
    <property type="taxonomic scope" value="Eukaryota"/>
</dbReference>
<name>U1GIQ3_ENDPU</name>
<dbReference type="OrthoDB" id="3539644at2759"/>
<reference evidence="3" key="1">
    <citation type="journal article" date="2014" name="BMC Genomics">
        <title>Genome characteristics reveal the impact of lichenization on lichen-forming fungus Endocarpon pusillum Hedwig (Verrucariales, Ascomycota).</title>
        <authorList>
            <person name="Wang Y.-Y."/>
            <person name="Liu B."/>
            <person name="Zhang X.-Y."/>
            <person name="Zhou Q.-M."/>
            <person name="Zhang T."/>
            <person name="Li H."/>
            <person name="Yu Y.-F."/>
            <person name="Zhang X.-L."/>
            <person name="Hao X.-Y."/>
            <person name="Wang M."/>
            <person name="Wang L."/>
            <person name="Wei J.-C."/>
        </authorList>
    </citation>
    <scope>NUCLEOTIDE SEQUENCE [LARGE SCALE GENOMIC DNA]</scope>
    <source>
        <strain evidence="3">Z07020 / HMAS-L-300199</strain>
    </source>
</reference>
<dbReference type="HOGENOM" id="CLU_746024_0_0_1"/>
<keyword evidence="3" id="KW-1185">Reference proteome</keyword>
<evidence type="ECO:0000313" key="3">
    <source>
        <dbReference type="Proteomes" id="UP000019373"/>
    </source>
</evidence>
<organism evidence="2 3">
    <name type="scientific">Endocarpon pusillum (strain Z07020 / HMAS-L-300199)</name>
    <name type="common">Lichen-forming fungus</name>
    <dbReference type="NCBI Taxonomy" id="1263415"/>
    <lineage>
        <taxon>Eukaryota</taxon>
        <taxon>Fungi</taxon>
        <taxon>Dikarya</taxon>
        <taxon>Ascomycota</taxon>
        <taxon>Pezizomycotina</taxon>
        <taxon>Eurotiomycetes</taxon>
        <taxon>Chaetothyriomycetidae</taxon>
        <taxon>Verrucariales</taxon>
        <taxon>Verrucariaceae</taxon>
        <taxon>Endocarpon</taxon>
    </lineage>
</organism>
<sequence>MTRRELAASTEDVESQSRDAEVSDGFSELSSTLPTYEEVVLDTPALRSEDSKGDNGKMVSQREGSPAVPEEEQPLLTGGSEDGDGSPKQEGQTKSTLKRYFWIMAVVVLWNIAARSFHLFPASGKHTPPPSEPESADPPWPSPREIRVHETTNAIHGSYPLYDLLELTTTTGQIYATIEPKAGNKTAVVNIRSKTGAIYVRFAKSAFTNADEKGVLERVYRTQMDTTTGQIHGEVFHGGAGGETVLTTKTGMLDLRVIPIGDQASRLETTTVTGLNRVTVEAPMQGTTLKNLTAIHRTMSTGQLDINYPRMWEGRLHAWCGGTGHVDVRGEGLNMQGGGKNVYAWRGEDAVKNGRIIEVVSEGTGMVRFKA</sequence>
<accession>U1GIQ3</accession>
<dbReference type="AlphaFoldDB" id="U1GIQ3"/>
<feature type="region of interest" description="Disordered" evidence="1">
    <location>
        <begin position="123"/>
        <end position="142"/>
    </location>
</feature>
<protein>
    <submittedName>
        <fullName evidence="2">Uncharacterized protein</fullName>
    </submittedName>
</protein>
<dbReference type="GeneID" id="19243261"/>
<dbReference type="Proteomes" id="UP000019373">
    <property type="component" value="Unassembled WGS sequence"/>
</dbReference>
<dbReference type="OMA" id="ESADPPW"/>
<gene>
    <name evidence="2" type="ORF">EPUS_08412</name>
</gene>
<evidence type="ECO:0000256" key="1">
    <source>
        <dbReference type="SAM" id="MobiDB-lite"/>
    </source>
</evidence>
<evidence type="ECO:0000313" key="2">
    <source>
        <dbReference type="EMBL" id="ERF72018.1"/>
    </source>
</evidence>
<feature type="region of interest" description="Disordered" evidence="1">
    <location>
        <begin position="1"/>
        <end position="93"/>
    </location>
</feature>
<dbReference type="RefSeq" id="XP_007802329.1">
    <property type="nucleotide sequence ID" value="XM_007804138.1"/>
</dbReference>
<feature type="compositionally biased region" description="Pro residues" evidence="1">
    <location>
        <begin position="127"/>
        <end position="142"/>
    </location>
</feature>
<proteinExistence type="predicted"/>